<dbReference type="Proteomes" id="UP001162156">
    <property type="component" value="Unassembled WGS sequence"/>
</dbReference>
<evidence type="ECO:0000256" key="1">
    <source>
        <dbReference type="SAM" id="Coils"/>
    </source>
</evidence>
<comment type="caution">
    <text evidence="2">The sequence shown here is derived from an EMBL/GenBank/DDBJ whole genome shotgun (WGS) entry which is preliminary data.</text>
</comment>
<proteinExistence type="predicted"/>
<accession>A0AAV8XUX1</accession>
<feature type="coiled-coil region" evidence="1">
    <location>
        <begin position="6"/>
        <end position="122"/>
    </location>
</feature>
<name>A0AAV8XUX1_9CUCU</name>
<keyword evidence="1" id="KW-0175">Coiled coil</keyword>
<gene>
    <name evidence="2" type="ORF">NQ314_009892</name>
</gene>
<protein>
    <submittedName>
        <fullName evidence="2">Uncharacterized protein</fullName>
    </submittedName>
</protein>
<reference evidence="2" key="1">
    <citation type="journal article" date="2023" name="Insect Mol. Biol.">
        <title>Genome sequencing provides insights into the evolution of gene families encoding plant cell wall-degrading enzymes in longhorned beetles.</title>
        <authorList>
            <person name="Shin N.R."/>
            <person name="Okamura Y."/>
            <person name="Kirsch R."/>
            <person name="Pauchet Y."/>
        </authorList>
    </citation>
    <scope>NUCLEOTIDE SEQUENCE</scope>
    <source>
        <strain evidence="2">RBIC_L_NR</strain>
    </source>
</reference>
<sequence length="153" mass="18816">MDARTMGTLKEERLKLEEGMEKLKTELENSLKTEEEKLKVHFETRKEELEKYYEEKLAEIEKELAERSQMTELRNKMQNELEHDKNKSVCDERMYEKLRCEKRLLEDKYRCLKDKYLRLKTDVKISIEKRNKKERTEYSNKYNWFGNGTKQFK</sequence>
<organism evidence="2 3">
    <name type="scientific">Rhamnusium bicolor</name>
    <dbReference type="NCBI Taxonomy" id="1586634"/>
    <lineage>
        <taxon>Eukaryota</taxon>
        <taxon>Metazoa</taxon>
        <taxon>Ecdysozoa</taxon>
        <taxon>Arthropoda</taxon>
        <taxon>Hexapoda</taxon>
        <taxon>Insecta</taxon>
        <taxon>Pterygota</taxon>
        <taxon>Neoptera</taxon>
        <taxon>Endopterygota</taxon>
        <taxon>Coleoptera</taxon>
        <taxon>Polyphaga</taxon>
        <taxon>Cucujiformia</taxon>
        <taxon>Chrysomeloidea</taxon>
        <taxon>Cerambycidae</taxon>
        <taxon>Lepturinae</taxon>
        <taxon>Rhagiini</taxon>
        <taxon>Rhamnusium</taxon>
    </lineage>
</organism>
<evidence type="ECO:0000313" key="3">
    <source>
        <dbReference type="Proteomes" id="UP001162156"/>
    </source>
</evidence>
<dbReference type="AlphaFoldDB" id="A0AAV8XUX1"/>
<evidence type="ECO:0000313" key="2">
    <source>
        <dbReference type="EMBL" id="KAJ8942917.1"/>
    </source>
</evidence>
<keyword evidence="3" id="KW-1185">Reference proteome</keyword>
<dbReference type="EMBL" id="JANEYF010002731">
    <property type="protein sequence ID" value="KAJ8942917.1"/>
    <property type="molecule type" value="Genomic_DNA"/>
</dbReference>